<name>A0A5J4VR10_9EUKA</name>
<dbReference type="GO" id="GO:0046983">
    <property type="term" value="F:protein dimerization activity"/>
    <property type="evidence" value="ECO:0007669"/>
    <property type="project" value="InterPro"/>
</dbReference>
<dbReference type="Proteomes" id="UP000324800">
    <property type="component" value="Unassembled WGS sequence"/>
</dbReference>
<comment type="caution">
    <text evidence="2">The sequence shown here is derived from an EMBL/GenBank/DDBJ whole genome shotgun (WGS) entry which is preliminary data.</text>
</comment>
<feature type="domain" description="HAT C-terminal dimerisation" evidence="1">
    <location>
        <begin position="70"/>
        <end position="127"/>
    </location>
</feature>
<evidence type="ECO:0000313" key="2">
    <source>
        <dbReference type="EMBL" id="KAA6384723.1"/>
    </source>
</evidence>
<sequence length="144" mass="16774">MAKCDKSVCFSMTQKNWCDIVRAGFKSQVEILLPQSSISEKVKIQAHVEELWGGTLTYEEYKSFHKERVAFWRQFPTKTNSLKELALIAIKYLSCSCSEAPCERLFSLMKRDLGPQRNFLSDINLLAELQMQYRKLQLQKEAQQ</sequence>
<proteinExistence type="predicted"/>
<evidence type="ECO:0000259" key="1">
    <source>
        <dbReference type="Pfam" id="PF05699"/>
    </source>
</evidence>
<accession>A0A5J4VR10</accession>
<dbReference type="InterPro" id="IPR008906">
    <property type="entry name" value="HATC_C_dom"/>
</dbReference>
<evidence type="ECO:0000313" key="3">
    <source>
        <dbReference type="Proteomes" id="UP000324800"/>
    </source>
</evidence>
<dbReference type="Pfam" id="PF05699">
    <property type="entry name" value="Dimer_Tnp_hAT"/>
    <property type="match status" value="1"/>
</dbReference>
<organism evidence="2 3">
    <name type="scientific">Streblomastix strix</name>
    <dbReference type="NCBI Taxonomy" id="222440"/>
    <lineage>
        <taxon>Eukaryota</taxon>
        <taxon>Metamonada</taxon>
        <taxon>Preaxostyla</taxon>
        <taxon>Oxymonadida</taxon>
        <taxon>Streblomastigidae</taxon>
        <taxon>Streblomastix</taxon>
    </lineage>
</organism>
<dbReference type="AlphaFoldDB" id="A0A5J4VR10"/>
<dbReference type="SUPFAM" id="SSF53098">
    <property type="entry name" value="Ribonuclease H-like"/>
    <property type="match status" value="1"/>
</dbReference>
<protein>
    <recommendedName>
        <fullName evidence="1">HAT C-terminal dimerisation domain-containing protein</fullName>
    </recommendedName>
</protein>
<gene>
    <name evidence="2" type="ORF">EZS28_019752</name>
</gene>
<dbReference type="InterPro" id="IPR012337">
    <property type="entry name" value="RNaseH-like_sf"/>
</dbReference>
<reference evidence="2 3" key="1">
    <citation type="submission" date="2019-03" db="EMBL/GenBank/DDBJ databases">
        <title>Single cell metagenomics reveals metabolic interactions within the superorganism composed of flagellate Streblomastix strix and complex community of Bacteroidetes bacteria on its surface.</title>
        <authorList>
            <person name="Treitli S.C."/>
            <person name="Kolisko M."/>
            <person name="Husnik F."/>
            <person name="Keeling P."/>
            <person name="Hampl V."/>
        </authorList>
    </citation>
    <scope>NUCLEOTIDE SEQUENCE [LARGE SCALE GENOMIC DNA]</scope>
    <source>
        <strain evidence="2">ST1C</strain>
    </source>
</reference>
<dbReference type="EMBL" id="SNRW01005615">
    <property type="protein sequence ID" value="KAA6384723.1"/>
    <property type="molecule type" value="Genomic_DNA"/>
</dbReference>